<evidence type="ECO:0000256" key="2">
    <source>
        <dbReference type="ARBA" id="ARBA00022723"/>
    </source>
</evidence>
<keyword evidence="8" id="KW-1185">Reference proteome</keyword>
<evidence type="ECO:0000259" key="4">
    <source>
        <dbReference type="Pfam" id="PF00557"/>
    </source>
</evidence>
<protein>
    <submittedName>
        <fullName evidence="7">Xaa-Pro aminopeptidase</fullName>
    </submittedName>
</protein>
<dbReference type="InterPro" id="IPR000994">
    <property type="entry name" value="Pept_M24"/>
</dbReference>
<dbReference type="FunFam" id="3.90.230.10:FF:000009">
    <property type="entry name" value="xaa-Pro aminopeptidase 2"/>
    <property type="match status" value="1"/>
</dbReference>
<evidence type="ECO:0000313" key="8">
    <source>
        <dbReference type="Proteomes" id="UP000238338"/>
    </source>
</evidence>
<dbReference type="Pfam" id="PF16189">
    <property type="entry name" value="Creatinase_N_2"/>
    <property type="match status" value="1"/>
</dbReference>
<sequence length="602" mass="64534">MFQSFETTSRPEQGPPRLAALRAALAKAGFDGFIVPRADAHQGEYVAPADQRLSWLTGFTGSAGFCIVLPRIAGVFIDGRYRTQVKAQVDLAAFTPVNWPELKPAVWLKEHLPNGGQVAYDPWLHTAKEIADLEAALEDSGVTLCAAQNFVDAIWADRPPAPLGPVSVQPDDLAGESAAAKCARLAADLKAAGQSAAIITLPDSIAWLLNIRGSDIERNPVVQAFAILHDTAHVTLFIAAEKLGDAVRAHLGPDVTIRPPSAFAPALRTLGGTVRVDPATAPVEVSRELAEAGLAIAPGPDPCILPKALKNAAELAGMRAAHLRDGAAMVEFLAWLDATAPGGGLTEIDVVTKLEGFRRATNALKEISFETICGTGPNGAVIHYRVTEDTNRPLRPGEIVVIDSGGQYQDGTTDITRTVSIGPVEPEAKAAFTRVLQGMIAISRLRWPRGLTGAHLDALARYPLWLAGQDYDHGTGHGVGCYLSVHEGPQRLSRATDVVLEPGMVLSNEPGYYREGAFGIRIENLVVVQEAPDLPGGDAHRRMLEWETLTWVPIDRRLIDADRLSGDERAWIDAYHAGVRDRIGPRLSDAARDWLNAATAPL</sequence>
<evidence type="ECO:0000259" key="6">
    <source>
        <dbReference type="Pfam" id="PF16188"/>
    </source>
</evidence>
<dbReference type="PANTHER" id="PTHR43763">
    <property type="entry name" value="XAA-PRO AMINOPEPTIDASE 1"/>
    <property type="match status" value="1"/>
</dbReference>
<keyword evidence="2" id="KW-0479">Metal-binding</keyword>
<dbReference type="Gene3D" id="3.40.350.10">
    <property type="entry name" value="Creatinase/prolidase N-terminal domain"/>
    <property type="match status" value="2"/>
</dbReference>
<proteinExistence type="inferred from homology"/>
<feature type="domain" description="Peptidase M24 C-terminal" evidence="6">
    <location>
        <begin position="543"/>
        <end position="602"/>
    </location>
</feature>
<dbReference type="Pfam" id="PF16188">
    <property type="entry name" value="Peptidase_M24_C"/>
    <property type="match status" value="1"/>
</dbReference>
<dbReference type="OrthoDB" id="9806388at2"/>
<evidence type="ECO:0000313" key="7">
    <source>
        <dbReference type="EMBL" id="PQV59097.1"/>
    </source>
</evidence>
<dbReference type="PANTHER" id="PTHR43763:SF6">
    <property type="entry name" value="XAA-PRO AMINOPEPTIDASE 1"/>
    <property type="match status" value="1"/>
</dbReference>
<dbReference type="Pfam" id="PF01321">
    <property type="entry name" value="Creatinase_N"/>
    <property type="match status" value="1"/>
</dbReference>
<dbReference type="EMBL" id="PVEP01000001">
    <property type="protein sequence ID" value="PQV59097.1"/>
    <property type="molecule type" value="Genomic_DNA"/>
</dbReference>
<dbReference type="GO" id="GO:0070006">
    <property type="term" value="F:metalloaminopeptidase activity"/>
    <property type="evidence" value="ECO:0007669"/>
    <property type="project" value="InterPro"/>
</dbReference>
<dbReference type="InterPro" id="IPR050422">
    <property type="entry name" value="X-Pro_aminopeptidase_P"/>
</dbReference>
<dbReference type="SUPFAM" id="SSF53092">
    <property type="entry name" value="Creatinase/prolidase N-terminal domain"/>
    <property type="match status" value="1"/>
</dbReference>
<dbReference type="Gene3D" id="3.90.230.10">
    <property type="entry name" value="Creatinase/methionine aminopeptidase superfamily"/>
    <property type="match status" value="1"/>
</dbReference>
<feature type="domain" description="Creatinase N-terminal" evidence="5">
    <location>
        <begin position="17"/>
        <end position="153"/>
    </location>
</feature>
<dbReference type="SUPFAM" id="SSF55920">
    <property type="entry name" value="Creatinase/aminopeptidase"/>
    <property type="match status" value="1"/>
</dbReference>
<name>A0A2S8SE13_9RHOB</name>
<comment type="caution">
    <text evidence="7">The sequence shown here is derived from an EMBL/GenBank/DDBJ whole genome shotgun (WGS) entry which is preliminary data.</text>
</comment>
<dbReference type="GO" id="GO:0046872">
    <property type="term" value="F:metal ion binding"/>
    <property type="evidence" value="ECO:0007669"/>
    <property type="project" value="UniProtKB-KW"/>
</dbReference>
<gene>
    <name evidence="7" type="ORF">LX70_00920</name>
</gene>
<keyword evidence="7" id="KW-0645">Protease</keyword>
<dbReference type="GO" id="GO:0005737">
    <property type="term" value="C:cytoplasm"/>
    <property type="evidence" value="ECO:0007669"/>
    <property type="project" value="UniProtKB-ARBA"/>
</dbReference>
<evidence type="ECO:0000256" key="1">
    <source>
        <dbReference type="ARBA" id="ARBA00008766"/>
    </source>
</evidence>
<evidence type="ECO:0000259" key="5">
    <source>
        <dbReference type="Pfam" id="PF01321"/>
    </source>
</evidence>
<dbReference type="CDD" id="cd01085">
    <property type="entry name" value="APP"/>
    <property type="match status" value="1"/>
</dbReference>
<accession>A0A2S8SE13</accession>
<dbReference type="Proteomes" id="UP000238338">
    <property type="component" value="Unassembled WGS sequence"/>
</dbReference>
<dbReference type="InterPro" id="IPR029149">
    <property type="entry name" value="Creatin/AminoP/Spt16_N"/>
</dbReference>
<dbReference type="InterPro" id="IPR032416">
    <property type="entry name" value="Peptidase_M24_C"/>
</dbReference>
<reference evidence="7 8" key="1">
    <citation type="submission" date="2018-02" db="EMBL/GenBank/DDBJ databases">
        <title>Genomic Encyclopedia of Archaeal and Bacterial Type Strains, Phase II (KMG-II): from individual species to whole genera.</title>
        <authorList>
            <person name="Goeker M."/>
        </authorList>
    </citation>
    <scope>NUCLEOTIDE SEQUENCE [LARGE SCALE GENOMIC DNA]</scope>
    <source>
        <strain evidence="7 8">DSM 18921</strain>
    </source>
</reference>
<dbReference type="InterPro" id="IPR036005">
    <property type="entry name" value="Creatinase/aminopeptidase-like"/>
</dbReference>
<organism evidence="7 8">
    <name type="scientific">Albidovulum denitrificans</name>
    <dbReference type="NCBI Taxonomy" id="404881"/>
    <lineage>
        <taxon>Bacteria</taxon>
        <taxon>Pseudomonadati</taxon>
        <taxon>Pseudomonadota</taxon>
        <taxon>Alphaproteobacteria</taxon>
        <taxon>Rhodobacterales</taxon>
        <taxon>Paracoccaceae</taxon>
        <taxon>Albidovulum</taxon>
    </lineage>
</organism>
<keyword evidence="7" id="KW-0031">Aminopeptidase</keyword>
<comment type="similarity">
    <text evidence="1">Belongs to the peptidase M24B family.</text>
</comment>
<evidence type="ECO:0000256" key="3">
    <source>
        <dbReference type="ARBA" id="ARBA00022801"/>
    </source>
</evidence>
<dbReference type="InterPro" id="IPR033740">
    <property type="entry name" value="Pept_M24B"/>
</dbReference>
<dbReference type="InterPro" id="IPR000587">
    <property type="entry name" value="Creatinase_N"/>
</dbReference>
<feature type="domain" description="Peptidase M24" evidence="4">
    <location>
        <begin position="317"/>
        <end position="530"/>
    </location>
</feature>
<dbReference type="Pfam" id="PF00557">
    <property type="entry name" value="Peptidase_M24"/>
    <property type="match status" value="1"/>
</dbReference>
<dbReference type="RefSeq" id="WP_105513296.1">
    <property type="nucleotide sequence ID" value="NZ_PVEP01000001.1"/>
</dbReference>
<dbReference type="AlphaFoldDB" id="A0A2S8SE13"/>
<keyword evidence="3" id="KW-0378">Hydrolase</keyword>